<evidence type="ECO:0000256" key="3">
    <source>
        <dbReference type="ARBA" id="ARBA00022692"/>
    </source>
</evidence>
<protein>
    <submittedName>
        <fullName evidence="7">MBOAT, membrane-bound O-acyltransferase family-domain-containing protein</fullName>
    </submittedName>
</protein>
<feature type="transmembrane region" description="Helical" evidence="6">
    <location>
        <begin position="110"/>
        <end position="136"/>
    </location>
</feature>
<feature type="transmembrane region" description="Helical" evidence="6">
    <location>
        <begin position="70"/>
        <end position="89"/>
    </location>
</feature>
<sequence>KPPLWHTREFYVYYVAFVVVLPYMFYAGYNLSSDQHPNYEVYKGQLTEGWLFGRQIDNSDTQYRGFRDHLPLLSLGMAAFATSPSNLFATASSRFRWPRVIPRIYISLSLSLVFLYVVFGNSLLIIVTLTLINYILARCLGGIPYVGPIIFWVYNVGMLLLNETYRGYRFAHLHPALAPLDHNRGIMTRWDVFFNITMLRMVSFAMDYHWKLQADRAPLTKTGGTSPSTWHDHPAPLTDRDRITQSCPLADYNIFHYWGYLFYAPLYFAGPIISFNNFIWQHRFPSTEVAARSTMLYGLRLAGSLFTMECMQHLFYAMAIAHTKAWSGLTPFQISLVAYLNLKFIWLKLMIMWRFFRFWAMCDGLEVPENMRRCMTNNYSVQSFWRDWHCSLNRWLVRYLYIPLGGRKYSVYNIWVVFTFVAIWHDISLHLLAWAWLICLIIVPELGLTFVFNRPPYTTHPYFRHFCAAGCVLNIFLMMIANLVGFAVGVDGVQTMLSQIVCLQGVAFISITMVCVFILVQVMFEIREEEYR</sequence>
<feature type="transmembrane region" description="Helical" evidence="6">
    <location>
        <begin position="260"/>
        <end position="280"/>
    </location>
</feature>
<dbReference type="InterPro" id="IPR004299">
    <property type="entry name" value="MBOAT_fam"/>
</dbReference>
<keyword evidence="3 6" id="KW-0812">Transmembrane</keyword>
<dbReference type="EMBL" id="ML003271">
    <property type="protein sequence ID" value="RKP34282.1"/>
    <property type="molecule type" value="Genomic_DNA"/>
</dbReference>
<dbReference type="GO" id="GO:0016020">
    <property type="term" value="C:membrane"/>
    <property type="evidence" value="ECO:0007669"/>
    <property type="project" value="UniProtKB-SubCell"/>
</dbReference>
<feature type="transmembrane region" description="Helical" evidence="6">
    <location>
        <begin position="301"/>
        <end position="320"/>
    </location>
</feature>
<dbReference type="Proteomes" id="UP000268162">
    <property type="component" value="Unassembled WGS sequence"/>
</dbReference>
<feature type="non-terminal residue" evidence="7">
    <location>
        <position position="1"/>
    </location>
</feature>
<comment type="similarity">
    <text evidence="2">Belongs to the membrane-bound acyltransferase family.</text>
</comment>
<keyword evidence="7" id="KW-0808">Transferase</keyword>
<dbReference type="GO" id="GO:0005783">
    <property type="term" value="C:endoplasmic reticulum"/>
    <property type="evidence" value="ECO:0007669"/>
    <property type="project" value="TreeGrafter"/>
</dbReference>
<keyword evidence="8" id="KW-1185">Reference proteome</keyword>
<dbReference type="InterPro" id="IPR051085">
    <property type="entry name" value="MB_O-acyltransferase"/>
</dbReference>
<dbReference type="Pfam" id="PF03062">
    <property type="entry name" value="MBOAT"/>
    <property type="match status" value="1"/>
</dbReference>
<name>A0A4P9ZP04_9FUNG</name>
<evidence type="ECO:0000313" key="7">
    <source>
        <dbReference type="EMBL" id="RKP34282.1"/>
    </source>
</evidence>
<feature type="transmembrane region" description="Helical" evidence="6">
    <location>
        <begin position="142"/>
        <end position="161"/>
    </location>
</feature>
<dbReference type="STRING" id="215637.A0A4P9ZP04"/>
<comment type="subcellular location">
    <subcellularLocation>
        <location evidence="1">Membrane</location>
        <topology evidence="1">Multi-pass membrane protein</topology>
    </subcellularLocation>
</comment>
<evidence type="ECO:0000256" key="1">
    <source>
        <dbReference type="ARBA" id="ARBA00004141"/>
    </source>
</evidence>
<dbReference type="GO" id="GO:0008374">
    <property type="term" value="F:O-acyltransferase activity"/>
    <property type="evidence" value="ECO:0007669"/>
    <property type="project" value="TreeGrafter"/>
</dbReference>
<feature type="non-terminal residue" evidence="7">
    <location>
        <position position="532"/>
    </location>
</feature>
<proteinExistence type="inferred from homology"/>
<dbReference type="GO" id="GO:0006506">
    <property type="term" value="P:GPI anchor biosynthetic process"/>
    <property type="evidence" value="ECO:0007669"/>
    <property type="project" value="TreeGrafter"/>
</dbReference>
<feature type="transmembrane region" description="Helical" evidence="6">
    <location>
        <begin position="433"/>
        <end position="453"/>
    </location>
</feature>
<keyword evidence="5 6" id="KW-0472">Membrane</keyword>
<feature type="transmembrane region" description="Helical" evidence="6">
    <location>
        <begin position="496"/>
        <end position="524"/>
    </location>
</feature>
<evidence type="ECO:0000313" key="8">
    <source>
        <dbReference type="Proteomes" id="UP000268162"/>
    </source>
</evidence>
<feature type="transmembrane region" description="Helical" evidence="6">
    <location>
        <begin position="12"/>
        <end position="29"/>
    </location>
</feature>
<dbReference type="PANTHER" id="PTHR13285">
    <property type="entry name" value="ACYLTRANSFERASE"/>
    <property type="match status" value="1"/>
</dbReference>
<feature type="transmembrane region" description="Helical" evidence="6">
    <location>
        <begin position="409"/>
        <end position="427"/>
    </location>
</feature>
<feature type="transmembrane region" description="Helical" evidence="6">
    <location>
        <begin position="465"/>
        <end position="490"/>
    </location>
</feature>
<gene>
    <name evidence="7" type="ORF">BJ085DRAFT_5210</name>
</gene>
<feature type="transmembrane region" description="Helical" evidence="6">
    <location>
        <begin position="332"/>
        <end position="351"/>
    </location>
</feature>
<accession>A0A4P9ZP04</accession>
<evidence type="ECO:0000256" key="5">
    <source>
        <dbReference type="ARBA" id="ARBA00023136"/>
    </source>
</evidence>
<organism evidence="7 8">
    <name type="scientific">Dimargaris cristalligena</name>
    <dbReference type="NCBI Taxonomy" id="215637"/>
    <lineage>
        <taxon>Eukaryota</taxon>
        <taxon>Fungi</taxon>
        <taxon>Fungi incertae sedis</taxon>
        <taxon>Zoopagomycota</taxon>
        <taxon>Kickxellomycotina</taxon>
        <taxon>Dimargaritomycetes</taxon>
        <taxon>Dimargaritales</taxon>
        <taxon>Dimargaritaceae</taxon>
        <taxon>Dimargaris</taxon>
    </lineage>
</organism>
<evidence type="ECO:0000256" key="6">
    <source>
        <dbReference type="SAM" id="Phobius"/>
    </source>
</evidence>
<dbReference type="PANTHER" id="PTHR13285:SF18">
    <property type="entry name" value="PROTEIN-CYSTEINE N-PALMITOYLTRANSFERASE RASP"/>
    <property type="match status" value="1"/>
</dbReference>
<evidence type="ECO:0000256" key="4">
    <source>
        <dbReference type="ARBA" id="ARBA00022989"/>
    </source>
</evidence>
<evidence type="ECO:0000256" key="2">
    <source>
        <dbReference type="ARBA" id="ARBA00010323"/>
    </source>
</evidence>
<dbReference type="AlphaFoldDB" id="A0A4P9ZP04"/>
<keyword evidence="7" id="KW-0012">Acyltransferase</keyword>
<keyword evidence="4 6" id="KW-1133">Transmembrane helix</keyword>
<reference evidence="8" key="1">
    <citation type="journal article" date="2018" name="Nat. Microbiol.">
        <title>Leveraging single-cell genomics to expand the fungal tree of life.</title>
        <authorList>
            <person name="Ahrendt S.R."/>
            <person name="Quandt C.A."/>
            <person name="Ciobanu D."/>
            <person name="Clum A."/>
            <person name="Salamov A."/>
            <person name="Andreopoulos B."/>
            <person name="Cheng J.F."/>
            <person name="Woyke T."/>
            <person name="Pelin A."/>
            <person name="Henrissat B."/>
            <person name="Reynolds N.K."/>
            <person name="Benny G.L."/>
            <person name="Smith M.E."/>
            <person name="James T.Y."/>
            <person name="Grigoriev I.V."/>
        </authorList>
    </citation>
    <scope>NUCLEOTIDE SEQUENCE [LARGE SCALE GENOMIC DNA]</scope>
    <source>
        <strain evidence="8">RSA 468</strain>
    </source>
</reference>